<dbReference type="Gene3D" id="2.40.420.20">
    <property type="match status" value="1"/>
</dbReference>
<feature type="domain" description="CusB-like beta-barrel" evidence="8">
    <location>
        <begin position="377"/>
        <end position="431"/>
    </location>
</feature>
<evidence type="ECO:0000259" key="7">
    <source>
        <dbReference type="Pfam" id="PF25917"/>
    </source>
</evidence>
<evidence type="ECO:0000313" key="11">
    <source>
        <dbReference type="Proteomes" id="UP000290759"/>
    </source>
</evidence>
<dbReference type="Pfam" id="PF25954">
    <property type="entry name" value="Beta-barrel_RND_2"/>
    <property type="match status" value="1"/>
</dbReference>
<dbReference type="Gene3D" id="2.40.50.100">
    <property type="match status" value="1"/>
</dbReference>
<gene>
    <name evidence="10" type="ORF">D3273_15040</name>
</gene>
<evidence type="ECO:0000256" key="5">
    <source>
        <dbReference type="SAM" id="MobiDB-lite"/>
    </source>
</evidence>
<dbReference type="OrthoDB" id="7422354at2"/>
<dbReference type="SUPFAM" id="SSF111369">
    <property type="entry name" value="HlyD-like secretion proteins"/>
    <property type="match status" value="1"/>
</dbReference>
<feature type="domain" description="Multidrug resistance protein MdtA-like C-terminal permuted SH3" evidence="9">
    <location>
        <begin position="454"/>
        <end position="507"/>
    </location>
</feature>
<dbReference type="InterPro" id="IPR058625">
    <property type="entry name" value="MdtA-like_BSH"/>
</dbReference>
<dbReference type="PANTHER" id="PTHR30469:SF15">
    <property type="entry name" value="HLYD FAMILY OF SECRETION PROTEINS"/>
    <property type="match status" value="1"/>
</dbReference>
<feature type="domain" description="Multidrug resistance protein MdtA-like barrel-sandwich hybrid" evidence="7">
    <location>
        <begin position="201"/>
        <end position="363"/>
    </location>
</feature>
<dbReference type="EMBL" id="QYBB01000016">
    <property type="protein sequence ID" value="RYC31205.1"/>
    <property type="molecule type" value="Genomic_DNA"/>
</dbReference>
<dbReference type="Gene3D" id="2.40.30.170">
    <property type="match status" value="1"/>
</dbReference>
<evidence type="ECO:0000256" key="2">
    <source>
        <dbReference type="ARBA" id="ARBA00009477"/>
    </source>
</evidence>
<keyword evidence="3" id="KW-0813">Transport</keyword>
<dbReference type="GO" id="GO:0015562">
    <property type="term" value="F:efflux transmembrane transporter activity"/>
    <property type="evidence" value="ECO:0007669"/>
    <property type="project" value="TreeGrafter"/>
</dbReference>
<sequence>MQPARPGDLGRVGPQSRRRPHLPHDRGRRPGAPRRPGRGALPRGRHRAGLRRAGHIHRHGRAVQASRHRRPFRRRSRGGAGAWRLPRALRGGRPAPRRPGCGGRRVKLLVRLVLAVALLAGGAAALGTFVPASRPALRAGLDRAGLSAPAERWLPGGGPAARTEASAPATPLPPAVSVVRASAREFRDRLYVSGTLVAREEAMVGPQLDGLRITELLADDGDRVAEGQVLARLDRSQLDALTAESDAALARADASVAQAQNAIAQFEATNAQAQADYSRATRLESGVMSQSALDSRASAARSSTAQLAGARSALAVAVADKRAQQAQRRELDVRIARTEVRAPVAGVVTRRSARLGALSASGGDALFRVTRDGAVDLDAEVPEDGLARVRLGMVATVTVSGDPNPIPGRVRLVSSEIDRASRLGHVRIALGADAVARIGAFATAVVEIGRRDGVAVPASALSGQDGGWSVETVAARDRVESRAVVRGLADGDDVEIRQGLTPGDLVVARASAFLRSGDLVRPMLGGVAAPDREASR</sequence>
<dbReference type="NCBIfam" id="TIGR01730">
    <property type="entry name" value="RND_mfp"/>
    <property type="match status" value="1"/>
</dbReference>
<evidence type="ECO:0000256" key="4">
    <source>
        <dbReference type="SAM" id="Coils"/>
    </source>
</evidence>
<comment type="caution">
    <text evidence="10">The sequence shown here is derived from an EMBL/GenBank/DDBJ whole genome shotgun (WGS) entry which is preliminary data.</text>
</comment>
<dbReference type="InterPro" id="IPR058792">
    <property type="entry name" value="Beta-barrel_RND_2"/>
</dbReference>
<dbReference type="Pfam" id="PF25917">
    <property type="entry name" value="BSH_RND"/>
    <property type="match status" value="1"/>
</dbReference>
<feature type="transmembrane region" description="Helical" evidence="6">
    <location>
        <begin position="108"/>
        <end position="130"/>
    </location>
</feature>
<keyword evidence="6" id="KW-1133">Transmembrane helix</keyword>
<dbReference type="InterPro" id="IPR058627">
    <property type="entry name" value="MdtA-like_C"/>
</dbReference>
<dbReference type="Proteomes" id="UP000290759">
    <property type="component" value="Unassembled WGS sequence"/>
</dbReference>
<keyword evidence="6" id="KW-0472">Membrane</keyword>
<evidence type="ECO:0000259" key="8">
    <source>
        <dbReference type="Pfam" id="PF25954"/>
    </source>
</evidence>
<protein>
    <submittedName>
        <fullName evidence="10">Efflux RND transporter periplasmic adaptor subunit</fullName>
    </submittedName>
</protein>
<reference evidence="10 11" key="1">
    <citation type="submission" date="2018-12" db="EMBL/GenBank/DDBJ databases">
        <authorList>
            <person name="Grouzdev D.S."/>
            <person name="Krutkina M.S."/>
        </authorList>
    </citation>
    <scope>NUCLEOTIDE SEQUENCE [LARGE SCALE GENOMIC DNA]</scope>
    <source>
        <strain evidence="10 11">RmlP026</strain>
    </source>
</reference>
<evidence type="ECO:0000256" key="3">
    <source>
        <dbReference type="ARBA" id="ARBA00022448"/>
    </source>
</evidence>
<feature type="coiled-coil region" evidence="4">
    <location>
        <begin position="249"/>
        <end position="283"/>
    </location>
</feature>
<comment type="similarity">
    <text evidence="2">Belongs to the membrane fusion protein (MFP) (TC 8.A.1) family.</text>
</comment>
<name>A0A4Q2U8J5_9HYPH</name>
<accession>A0A4Q2U8J5</accession>
<feature type="compositionally biased region" description="Basic residues" evidence="5">
    <location>
        <begin position="16"/>
        <end position="77"/>
    </location>
</feature>
<dbReference type="Pfam" id="PF25967">
    <property type="entry name" value="RND-MFP_C"/>
    <property type="match status" value="1"/>
</dbReference>
<keyword evidence="6" id="KW-0812">Transmembrane</keyword>
<keyword evidence="11" id="KW-1185">Reference proteome</keyword>
<proteinExistence type="inferred from homology"/>
<evidence type="ECO:0000259" key="9">
    <source>
        <dbReference type="Pfam" id="PF25967"/>
    </source>
</evidence>
<comment type="subcellular location">
    <subcellularLocation>
        <location evidence="1">Cell envelope</location>
    </subcellularLocation>
</comment>
<keyword evidence="4" id="KW-0175">Coiled coil</keyword>
<dbReference type="GO" id="GO:1990281">
    <property type="term" value="C:efflux pump complex"/>
    <property type="evidence" value="ECO:0007669"/>
    <property type="project" value="TreeGrafter"/>
</dbReference>
<evidence type="ECO:0000256" key="1">
    <source>
        <dbReference type="ARBA" id="ARBA00004196"/>
    </source>
</evidence>
<feature type="region of interest" description="Disordered" evidence="5">
    <location>
        <begin position="1"/>
        <end position="81"/>
    </location>
</feature>
<reference evidence="10 11" key="2">
    <citation type="submission" date="2019-02" db="EMBL/GenBank/DDBJ databases">
        <title>'Lichenibacterium ramalinii' gen. nov. sp. nov., 'Lichenibacterium minor' gen. nov. sp. nov.</title>
        <authorList>
            <person name="Pankratov T."/>
        </authorList>
    </citation>
    <scope>NUCLEOTIDE SEQUENCE [LARGE SCALE GENOMIC DNA]</scope>
    <source>
        <strain evidence="10 11">RmlP026</strain>
    </source>
</reference>
<dbReference type="InterPro" id="IPR006143">
    <property type="entry name" value="RND_pump_MFP"/>
</dbReference>
<dbReference type="PANTHER" id="PTHR30469">
    <property type="entry name" value="MULTIDRUG RESISTANCE PROTEIN MDTA"/>
    <property type="match status" value="1"/>
</dbReference>
<evidence type="ECO:0000256" key="6">
    <source>
        <dbReference type="SAM" id="Phobius"/>
    </source>
</evidence>
<dbReference type="Gene3D" id="1.10.287.470">
    <property type="entry name" value="Helix hairpin bin"/>
    <property type="match status" value="1"/>
</dbReference>
<dbReference type="AlphaFoldDB" id="A0A4Q2U8J5"/>
<organism evidence="10 11">
    <name type="scientific">Lichenibacterium minor</name>
    <dbReference type="NCBI Taxonomy" id="2316528"/>
    <lineage>
        <taxon>Bacteria</taxon>
        <taxon>Pseudomonadati</taxon>
        <taxon>Pseudomonadota</taxon>
        <taxon>Alphaproteobacteria</taxon>
        <taxon>Hyphomicrobiales</taxon>
        <taxon>Lichenihabitantaceae</taxon>
        <taxon>Lichenibacterium</taxon>
    </lineage>
</organism>
<evidence type="ECO:0000313" key="10">
    <source>
        <dbReference type="EMBL" id="RYC31205.1"/>
    </source>
</evidence>